<evidence type="ECO:0000256" key="5">
    <source>
        <dbReference type="ARBA" id="ARBA00022458"/>
    </source>
</evidence>
<protein>
    <recommendedName>
        <fullName evidence="12">Transport permease protein</fullName>
    </recommendedName>
</protein>
<keyword evidence="5" id="KW-0536">Nodulation</keyword>
<dbReference type="InterPro" id="IPR013525">
    <property type="entry name" value="ABC2_TM"/>
</dbReference>
<dbReference type="GeneID" id="60697874"/>
<keyword evidence="8 12" id="KW-0812">Transmembrane</keyword>
<dbReference type="PROSITE" id="PS51012">
    <property type="entry name" value="ABC_TM2"/>
    <property type="match status" value="1"/>
</dbReference>
<keyword evidence="15" id="KW-1185">Reference proteome</keyword>
<dbReference type="OrthoDB" id="9778589at2"/>
<evidence type="ECO:0000256" key="10">
    <source>
        <dbReference type="ARBA" id="ARBA00023136"/>
    </source>
</evidence>
<evidence type="ECO:0000256" key="8">
    <source>
        <dbReference type="ARBA" id="ARBA00022692"/>
    </source>
</evidence>
<evidence type="ECO:0000256" key="9">
    <source>
        <dbReference type="ARBA" id="ARBA00022989"/>
    </source>
</evidence>
<feature type="transmembrane region" description="Helical" evidence="12">
    <location>
        <begin position="26"/>
        <end position="49"/>
    </location>
</feature>
<reference evidence="14" key="1">
    <citation type="journal article" date="2016" name="Int. J. Mol. Sci.">
        <title>Comparative genomics of the extreme acidophile Acidithiobacillus thiooxidans reveals intraspecific divergence and niche adaptation.</title>
        <authorList>
            <person name="Zhang X."/>
            <person name="Feng X."/>
            <person name="Tao J."/>
            <person name="Ma L."/>
            <person name="Xiao Y."/>
            <person name="Liang Y."/>
            <person name="Liu X."/>
            <person name="Yin H."/>
        </authorList>
    </citation>
    <scope>NUCLEOTIDE SEQUENCE [LARGE SCALE GENOMIC DNA]</scope>
    <source>
        <strain evidence="14">DXS-W</strain>
    </source>
</reference>
<evidence type="ECO:0000313" key="14">
    <source>
        <dbReference type="EMBL" id="OCX69868.1"/>
    </source>
</evidence>
<dbReference type="InterPro" id="IPR051784">
    <property type="entry name" value="Nod_factor_ABC_transporter"/>
</dbReference>
<dbReference type="GO" id="GO:0015772">
    <property type="term" value="P:oligosaccharide transport"/>
    <property type="evidence" value="ECO:0007669"/>
    <property type="project" value="InterPro"/>
</dbReference>
<dbReference type="AlphaFoldDB" id="A0A1C2IPA5"/>
<dbReference type="InterPro" id="IPR005981">
    <property type="entry name" value="ABC_transptNodJ"/>
</dbReference>
<feature type="transmembrane region" description="Helical" evidence="12">
    <location>
        <begin position="142"/>
        <end position="163"/>
    </location>
</feature>
<dbReference type="Pfam" id="PF01061">
    <property type="entry name" value="ABC2_membrane"/>
    <property type="match status" value="1"/>
</dbReference>
<comment type="subunit">
    <text evidence="3">The complex is composed of two ATP-binding proteins (NodI) and two transmembrane proteins (NodJ).</text>
</comment>
<evidence type="ECO:0000256" key="4">
    <source>
        <dbReference type="ARBA" id="ARBA00022448"/>
    </source>
</evidence>
<keyword evidence="6 12" id="KW-1003">Cell membrane</keyword>
<keyword evidence="10 12" id="KW-0472">Membrane</keyword>
<feature type="transmembrane region" description="Helical" evidence="12">
    <location>
        <begin position="230"/>
        <end position="252"/>
    </location>
</feature>
<evidence type="ECO:0000256" key="7">
    <source>
        <dbReference type="ARBA" id="ARBA00022519"/>
    </source>
</evidence>
<dbReference type="PIRSF" id="PIRSF006648">
    <property type="entry name" value="DrrB"/>
    <property type="match status" value="1"/>
</dbReference>
<keyword evidence="7" id="KW-0997">Cell inner membrane</keyword>
<feature type="transmembrane region" description="Helical" evidence="12">
    <location>
        <begin position="175"/>
        <end position="195"/>
    </location>
</feature>
<sequence>MSWQDAIPNPGALTVVQRNFGVWRKLLLPSMLGNFGDPLLYLLALGYGLGHFVGHMDGMPYITFIASGIVASSVMNTASFEGLYSAFTRMSAQHTYAAMLATPLRVSDILAGEVLWAAIKGLISAIAIIIVASFFGAIQGPWVWLSIPVILLSGLSFGSLALVMTAMARSYDFFMYYFTLAVTPMFLFCGVFYPLHSLPAFAQDIAQVLPLTHAVALMRPLLTGQLPRQVPYHLGVLLLYTVIPYLIAWRLLVRRLLR</sequence>
<dbReference type="GO" id="GO:0043190">
    <property type="term" value="C:ATP-binding cassette (ABC) transporter complex"/>
    <property type="evidence" value="ECO:0007669"/>
    <property type="project" value="InterPro"/>
</dbReference>
<accession>A0A1C2IPA5</accession>
<evidence type="ECO:0000256" key="6">
    <source>
        <dbReference type="ARBA" id="ARBA00022475"/>
    </source>
</evidence>
<dbReference type="Proteomes" id="UP000095008">
    <property type="component" value="Unassembled WGS sequence"/>
</dbReference>
<comment type="function">
    <text evidence="11">Part of the ABC transporter complex NodIJ involved in the export of the nodulation factors (Nod factors), the bacterial signal molecules that induce symbiosis and subsequent nodulation induction. Nod factors are LCO (lipo-chitin oligosaccharide), a modified beta-1,4-linked N-acetylglucosamine oligosaccharide. This subunit encodes the transporter.</text>
</comment>
<dbReference type="GO" id="GO:0140359">
    <property type="term" value="F:ABC-type transporter activity"/>
    <property type="evidence" value="ECO:0007669"/>
    <property type="project" value="InterPro"/>
</dbReference>
<feature type="transmembrane region" description="Helical" evidence="12">
    <location>
        <begin position="114"/>
        <end position="136"/>
    </location>
</feature>
<comment type="similarity">
    <text evidence="2">Belongs to the ABC-2 integral membrane protein family. Lipooligosaccharide exporter (TC 3.A.1.102) subfamily.</text>
</comment>
<organism evidence="14 15">
    <name type="scientific">Acidithiobacillus thiooxidans</name>
    <name type="common">Thiobacillus thiooxidans</name>
    <dbReference type="NCBI Taxonomy" id="930"/>
    <lineage>
        <taxon>Bacteria</taxon>
        <taxon>Pseudomonadati</taxon>
        <taxon>Pseudomonadota</taxon>
        <taxon>Acidithiobacillia</taxon>
        <taxon>Acidithiobacillales</taxon>
        <taxon>Acidithiobacillaceae</taxon>
        <taxon>Acidithiobacillus</taxon>
    </lineage>
</organism>
<evidence type="ECO:0000256" key="3">
    <source>
        <dbReference type="ARBA" id="ARBA00011350"/>
    </source>
</evidence>
<dbReference type="EMBL" id="LWRY01000187">
    <property type="protein sequence ID" value="OCX69868.1"/>
    <property type="molecule type" value="Genomic_DNA"/>
</dbReference>
<dbReference type="PANTHER" id="PTHR43229:SF2">
    <property type="entry name" value="NODULATION PROTEIN J"/>
    <property type="match status" value="1"/>
</dbReference>
<comment type="subcellular location">
    <subcellularLocation>
        <location evidence="1 12">Cell inner membrane</location>
        <topology evidence="1 12">Multi-pass membrane protein</topology>
    </subcellularLocation>
</comment>
<keyword evidence="9 12" id="KW-1133">Transmembrane helix</keyword>
<evidence type="ECO:0000256" key="2">
    <source>
        <dbReference type="ARBA" id="ARBA00008394"/>
    </source>
</evidence>
<name>A0A1C2IPA5_ACITH</name>
<evidence type="ECO:0000256" key="1">
    <source>
        <dbReference type="ARBA" id="ARBA00004429"/>
    </source>
</evidence>
<comment type="caution">
    <text evidence="14">The sequence shown here is derived from an EMBL/GenBank/DDBJ whole genome shotgun (WGS) entry which is preliminary data.</text>
</comment>
<feature type="domain" description="ABC transmembrane type-2" evidence="13">
    <location>
        <begin position="29"/>
        <end position="255"/>
    </location>
</feature>
<dbReference type="InterPro" id="IPR047817">
    <property type="entry name" value="ABC2_TM_bact-type"/>
</dbReference>
<feature type="transmembrane region" description="Helical" evidence="12">
    <location>
        <begin position="61"/>
        <end position="84"/>
    </location>
</feature>
<evidence type="ECO:0000256" key="12">
    <source>
        <dbReference type="RuleBase" id="RU361157"/>
    </source>
</evidence>
<dbReference type="PANTHER" id="PTHR43229">
    <property type="entry name" value="NODULATION PROTEIN J"/>
    <property type="match status" value="1"/>
</dbReference>
<evidence type="ECO:0000259" key="13">
    <source>
        <dbReference type="PROSITE" id="PS51012"/>
    </source>
</evidence>
<dbReference type="NCBIfam" id="TIGR01291">
    <property type="entry name" value="nodJ"/>
    <property type="match status" value="1"/>
</dbReference>
<keyword evidence="4 12" id="KW-0813">Transport</keyword>
<proteinExistence type="inferred from homology"/>
<evidence type="ECO:0000313" key="15">
    <source>
        <dbReference type="Proteomes" id="UP000095008"/>
    </source>
</evidence>
<gene>
    <name evidence="14" type="ORF">A6M23_14600</name>
</gene>
<dbReference type="InterPro" id="IPR000412">
    <property type="entry name" value="ABC_2_transport"/>
</dbReference>
<evidence type="ECO:0000256" key="11">
    <source>
        <dbReference type="ARBA" id="ARBA00025119"/>
    </source>
</evidence>
<dbReference type="RefSeq" id="WP_031573881.1">
    <property type="nucleotide sequence ID" value="NZ_JABBDV010000082.1"/>
</dbReference>
<dbReference type="PRINTS" id="PR00164">
    <property type="entry name" value="ABC2TRNSPORT"/>
</dbReference>